<accession>A0A2P2Q8E5</accession>
<dbReference type="AlphaFoldDB" id="A0A2P2Q8E5"/>
<protein>
    <submittedName>
        <fullName evidence="1">Uncharacterized protein</fullName>
    </submittedName>
</protein>
<name>A0A2P2Q8E5_RHIMU</name>
<organism evidence="1">
    <name type="scientific">Rhizophora mucronata</name>
    <name type="common">Asiatic mangrove</name>
    <dbReference type="NCBI Taxonomy" id="61149"/>
    <lineage>
        <taxon>Eukaryota</taxon>
        <taxon>Viridiplantae</taxon>
        <taxon>Streptophyta</taxon>
        <taxon>Embryophyta</taxon>
        <taxon>Tracheophyta</taxon>
        <taxon>Spermatophyta</taxon>
        <taxon>Magnoliopsida</taxon>
        <taxon>eudicotyledons</taxon>
        <taxon>Gunneridae</taxon>
        <taxon>Pentapetalae</taxon>
        <taxon>rosids</taxon>
        <taxon>fabids</taxon>
        <taxon>Malpighiales</taxon>
        <taxon>Rhizophoraceae</taxon>
        <taxon>Rhizophora</taxon>
    </lineage>
</organism>
<reference evidence="1" key="1">
    <citation type="submission" date="2018-02" db="EMBL/GenBank/DDBJ databases">
        <title>Rhizophora mucronata_Transcriptome.</title>
        <authorList>
            <person name="Meera S.P."/>
            <person name="Sreeshan A."/>
            <person name="Augustine A."/>
        </authorList>
    </citation>
    <scope>NUCLEOTIDE SEQUENCE</scope>
    <source>
        <tissue evidence="1">Leaf</tissue>
    </source>
</reference>
<evidence type="ECO:0000313" key="1">
    <source>
        <dbReference type="EMBL" id="MBX63240.1"/>
    </source>
</evidence>
<proteinExistence type="predicted"/>
<dbReference type="EMBL" id="GGEC01082756">
    <property type="protein sequence ID" value="MBX63240.1"/>
    <property type="molecule type" value="Transcribed_RNA"/>
</dbReference>
<sequence length="37" mass="4152">MNSFLDSTKVDLLLLTDHNSPQSYLSDTLPIRRIGCS</sequence>